<evidence type="ECO:0000256" key="6">
    <source>
        <dbReference type="ARBA" id="ARBA00047639"/>
    </source>
</evidence>
<dbReference type="EMBL" id="CP042829">
    <property type="protein sequence ID" value="QFG01795.1"/>
    <property type="molecule type" value="Genomic_DNA"/>
</dbReference>
<evidence type="ECO:0000256" key="3">
    <source>
        <dbReference type="ARBA" id="ARBA00022741"/>
    </source>
</evidence>
<dbReference type="Gene3D" id="3.30.930.10">
    <property type="entry name" value="Bira Bifunctional Protein, Domain 2"/>
    <property type="match status" value="1"/>
</dbReference>
<dbReference type="CDD" id="cd00773">
    <property type="entry name" value="HisRS-like_core"/>
    <property type="match status" value="1"/>
</dbReference>
<comment type="subcellular location">
    <subcellularLocation>
        <location evidence="7">Cytoplasm</location>
    </subcellularLocation>
</comment>
<organism evidence="9 10">
    <name type="scientific">Tepidiforma bonchosmolovskayae</name>
    <dbReference type="NCBI Taxonomy" id="2601677"/>
    <lineage>
        <taxon>Bacteria</taxon>
        <taxon>Bacillati</taxon>
        <taxon>Chloroflexota</taxon>
        <taxon>Tepidiformia</taxon>
        <taxon>Tepidiformales</taxon>
        <taxon>Tepidiformaceae</taxon>
        <taxon>Tepidiforma</taxon>
    </lineage>
</organism>
<dbReference type="Pfam" id="PF03129">
    <property type="entry name" value="HGTP_anticodon"/>
    <property type="match status" value="1"/>
</dbReference>
<feature type="domain" description="Aminoacyl-transfer RNA synthetases class-II family profile" evidence="8">
    <location>
        <begin position="64"/>
        <end position="384"/>
    </location>
</feature>
<comment type="catalytic activity">
    <reaction evidence="6 7">
        <text>tRNA(His) + L-histidine + ATP = L-histidyl-tRNA(His) + AMP + diphosphate + H(+)</text>
        <dbReference type="Rhea" id="RHEA:17313"/>
        <dbReference type="Rhea" id="RHEA-COMP:9665"/>
        <dbReference type="Rhea" id="RHEA-COMP:9689"/>
        <dbReference type="ChEBI" id="CHEBI:15378"/>
        <dbReference type="ChEBI" id="CHEBI:30616"/>
        <dbReference type="ChEBI" id="CHEBI:33019"/>
        <dbReference type="ChEBI" id="CHEBI:57595"/>
        <dbReference type="ChEBI" id="CHEBI:78442"/>
        <dbReference type="ChEBI" id="CHEBI:78527"/>
        <dbReference type="ChEBI" id="CHEBI:456215"/>
        <dbReference type="EC" id="6.1.1.21"/>
    </reaction>
</comment>
<accession>A0ABX6C0L8</accession>
<dbReference type="InterPro" id="IPR036621">
    <property type="entry name" value="Anticodon-bd_dom_sf"/>
</dbReference>
<sequence length="483" mass="53123">MMSRRSAGRYLPARSSRASMVTLATAGSPWLTDIGSGLFAGGNLLLILACIQPPTSGHPMTRFQAPRGTQDVLPAMQPYWQAVLDAVREVTRLFGFQRIDTPVFEDAGVFEKGSGDSTDIVEKEMYVFEDRGGDRLALTPEGTPAIVRAYLEHGMASWPQPVRLYTTHPMFRYDRPQKGRYRQHTQFDSEVLGSADPLVDAEVITMLWRLYGMLGIRNITVRLGSLDDLEPRRAYIRELKEYYRPHLSKLSEDSQRRFERNPLRLLDSKDERDLPFKEGAPKLVDRLSPPAREHHEAVMAALRAANVKFVVDPLLVRGLDYYNRTVFEVVPDDDERAQGTIGGGGRYDGLVELLGGPPTPGIGFGTGIERIILEMQKNGVTFEPSPAAEAFIVHRGEGTATAAIQLATALRDLGVATVVGEGERSFKAQLRSANAAGARIALILGEDELAKGIVLLKPLAGEGEQEPQPLAAAPAEVARRLRG</sequence>
<dbReference type="InterPro" id="IPR004516">
    <property type="entry name" value="HisRS/HisZ"/>
</dbReference>
<dbReference type="NCBIfam" id="TIGR00442">
    <property type="entry name" value="hisS"/>
    <property type="match status" value="1"/>
</dbReference>
<dbReference type="PANTHER" id="PTHR43707:SF1">
    <property type="entry name" value="HISTIDINE--TRNA LIGASE, MITOCHONDRIAL-RELATED"/>
    <property type="match status" value="1"/>
</dbReference>
<evidence type="ECO:0000313" key="9">
    <source>
        <dbReference type="EMBL" id="QFG01795.1"/>
    </source>
</evidence>
<dbReference type="InterPro" id="IPR004154">
    <property type="entry name" value="Anticodon-bd"/>
</dbReference>
<keyword evidence="3 7" id="KW-0547">Nucleotide-binding</keyword>
<keyword evidence="7" id="KW-0648">Protein biosynthesis</keyword>
<dbReference type="SUPFAM" id="SSF55681">
    <property type="entry name" value="Class II aaRS and biotin synthetases"/>
    <property type="match status" value="1"/>
</dbReference>
<evidence type="ECO:0000256" key="1">
    <source>
        <dbReference type="ARBA" id="ARBA00008226"/>
    </source>
</evidence>
<dbReference type="Gene3D" id="3.40.50.800">
    <property type="entry name" value="Anticodon-binding domain"/>
    <property type="match status" value="1"/>
</dbReference>
<evidence type="ECO:0000256" key="2">
    <source>
        <dbReference type="ARBA" id="ARBA00022490"/>
    </source>
</evidence>
<name>A0ABX6C0L8_9CHLR</name>
<comment type="similarity">
    <text evidence="1 7">Belongs to the class-II aminoacyl-tRNA synthetase family.</text>
</comment>
<comment type="subunit">
    <text evidence="7">Homodimer.</text>
</comment>
<evidence type="ECO:0000256" key="7">
    <source>
        <dbReference type="HAMAP-Rule" id="MF_00127"/>
    </source>
</evidence>
<dbReference type="InterPro" id="IPR015807">
    <property type="entry name" value="His-tRNA-ligase"/>
</dbReference>
<reference evidence="9 10" key="1">
    <citation type="submission" date="2019-10" db="EMBL/GenBank/DDBJ databases">
        <title>Thermopilla bonchosmolovskayae gen. nov., sp. nov., a moderately thermophilic Chloroflexi bacterium from a Chukotka hot spring (Arctic, Russia), representing a novel classis Thermopillaia, which include previously uncultivated lineage OLB14.</title>
        <authorList>
            <person name="Kochetkova T.V."/>
            <person name="Zayulina K.S."/>
            <person name="Zhigarkov V.S."/>
            <person name="Minaev N.V."/>
            <person name="Novikov A."/>
            <person name="Toshchakov S.V."/>
            <person name="Elcheninov A.G."/>
            <person name="Kublanov I.V."/>
        </authorList>
    </citation>
    <scope>NUCLEOTIDE SEQUENCE [LARGE SCALE GENOMIC DNA]</scope>
    <source>
        <strain evidence="9 10">3753O</strain>
    </source>
</reference>
<dbReference type="Pfam" id="PF13393">
    <property type="entry name" value="tRNA-synt_His"/>
    <property type="match status" value="1"/>
</dbReference>
<dbReference type="HAMAP" id="MF_00127">
    <property type="entry name" value="His_tRNA_synth"/>
    <property type="match status" value="1"/>
</dbReference>
<evidence type="ECO:0000313" key="10">
    <source>
        <dbReference type="Proteomes" id="UP000326331"/>
    </source>
</evidence>
<evidence type="ECO:0000259" key="8">
    <source>
        <dbReference type="PROSITE" id="PS50862"/>
    </source>
</evidence>
<keyword evidence="2 7" id="KW-0963">Cytoplasm</keyword>
<dbReference type="GO" id="GO:0004821">
    <property type="term" value="F:histidine-tRNA ligase activity"/>
    <property type="evidence" value="ECO:0007669"/>
    <property type="project" value="UniProtKB-EC"/>
</dbReference>
<dbReference type="SUPFAM" id="SSF52954">
    <property type="entry name" value="Class II aaRS ABD-related"/>
    <property type="match status" value="1"/>
</dbReference>
<keyword evidence="7 9" id="KW-0436">Ligase</keyword>
<dbReference type="InterPro" id="IPR045864">
    <property type="entry name" value="aa-tRNA-synth_II/BPL/LPL"/>
</dbReference>
<evidence type="ECO:0000256" key="4">
    <source>
        <dbReference type="ARBA" id="ARBA00022840"/>
    </source>
</evidence>
<dbReference type="PROSITE" id="PS50862">
    <property type="entry name" value="AA_TRNA_LIGASE_II"/>
    <property type="match status" value="1"/>
</dbReference>
<dbReference type="InterPro" id="IPR006195">
    <property type="entry name" value="aa-tRNA-synth_II"/>
</dbReference>
<keyword evidence="5 7" id="KW-0030">Aminoacyl-tRNA synthetase</keyword>
<gene>
    <name evidence="7" type="primary">hisS</name>
    <name evidence="9" type="ORF">Tbon_00185</name>
</gene>
<dbReference type="PANTHER" id="PTHR43707">
    <property type="entry name" value="HISTIDYL-TRNA SYNTHETASE"/>
    <property type="match status" value="1"/>
</dbReference>
<dbReference type="Proteomes" id="UP000326331">
    <property type="component" value="Chromosome"/>
</dbReference>
<proteinExistence type="inferred from homology"/>
<keyword evidence="10" id="KW-1185">Reference proteome</keyword>
<protein>
    <recommendedName>
        <fullName evidence="7">Histidine--tRNA ligase</fullName>
        <ecNumber evidence="7">6.1.1.21</ecNumber>
    </recommendedName>
    <alternativeName>
        <fullName evidence="7">Histidyl-tRNA synthetase</fullName>
        <shortName evidence="7">HisRS</shortName>
    </alternativeName>
</protein>
<dbReference type="EC" id="6.1.1.21" evidence="7"/>
<keyword evidence="4 7" id="KW-0067">ATP-binding</keyword>
<evidence type="ECO:0000256" key="5">
    <source>
        <dbReference type="ARBA" id="ARBA00023146"/>
    </source>
</evidence>
<dbReference type="PIRSF" id="PIRSF001549">
    <property type="entry name" value="His-tRNA_synth"/>
    <property type="match status" value="1"/>
</dbReference>
<dbReference type="InterPro" id="IPR041715">
    <property type="entry name" value="HisRS-like_core"/>
</dbReference>